<evidence type="ECO:0000313" key="1">
    <source>
        <dbReference type="EnsemblPlants" id="Kaladp0032s0272.1.v1.1"/>
    </source>
</evidence>
<proteinExistence type="predicted"/>
<dbReference type="AlphaFoldDB" id="A0A7N0ZTP2"/>
<protein>
    <submittedName>
        <fullName evidence="1">Uncharacterized protein</fullName>
    </submittedName>
</protein>
<keyword evidence="2" id="KW-1185">Reference proteome</keyword>
<dbReference type="Proteomes" id="UP000594263">
    <property type="component" value="Unplaced"/>
</dbReference>
<sequence>MFYYKEICISQIARFRMMLGLCSFQHVARKRGPKMDWLMASQEGCICGHCLGKNKAPSSEHV</sequence>
<dbReference type="EnsemblPlants" id="Kaladp0032s0272.1.v1.1">
    <property type="protein sequence ID" value="Kaladp0032s0272.1.v1.1"/>
    <property type="gene ID" value="Kaladp0032s0272.v1.1"/>
</dbReference>
<name>A0A7N0ZTP2_KALFE</name>
<evidence type="ECO:0000313" key="2">
    <source>
        <dbReference type="Proteomes" id="UP000594263"/>
    </source>
</evidence>
<dbReference type="Gramene" id="Kaladp0032s0272.1.v1.1">
    <property type="protein sequence ID" value="Kaladp0032s0272.1.v1.1"/>
    <property type="gene ID" value="Kaladp0032s0272.v1.1"/>
</dbReference>
<organism evidence="1 2">
    <name type="scientific">Kalanchoe fedtschenkoi</name>
    <name type="common">Lavender scallops</name>
    <name type="synonym">South American air plant</name>
    <dbReference type="NCBI Taxonomy" id="63787"/>
    <lineage>
        <taxon>Eukaryota</taxon>
        <taxon>Viridiplantae</taxon>
        <taxon>Streptophyta</taxon>
        <taxon>Embryophyta</taxon>
        <taxon>Tracheophyta</taxon>
        <taxon>Spermatophyta</taxon>
        <taxon>Magnoliopsida</taxon>
        <taxon>eudicotyledons</taxon>
        <taxon>Gunneridae</taxon>
        <taxon>Pentapetalae</taxon>
        <taxon>Saxifragales</taxon>
        <taxon>Crassulaceae</taxon>
        <taxon>Kalanchoe</taxon>
    </lineage>
</organism>
<accession>A0A7N0ZTP2</accession>
<reference evidence="1" key="1">
    <citation type="submission" date="2021-01" db="UniProtKB">
        <authorList>
            <consortium name="EnsemblPlants"/>
        </authorList>
    </citation>
    <scope>IDENTIFICATION</scope>
</reference>